<proteinExistence type="inferred from homology"/>
<evidence type="ECO:0000256" key="1">
    <source>
        <dbReference type="ARBA" id="ARBA00005695"/>
    </source>
</evidence>
<dbReference type="GO" id="GO:0043190">
    <property type="term" value="C:ATP-binding cassette (ABC) transporter complex"/>
    <property type="evidence" value="ECO:0007669"/>
    <property type="project" value="InterPro"/>
</dbReference>
<dbReference type="InterPro" id="IPR050034">
    <property type="entry name" value="Opp4A"/>
</dbReference>
<dbReference type="Proteomes" id="UP000251002">
    <property type="component" value="Unassembled WGS sequence"/>
</dbReference>
<name>A0A365L298_9BACL</name>
<comment type="similarity">
    <text evidence="1">Belongs to the bacterial solute-binding protein 5 family.</text>
</comment>
<dbReference type="GO" id="GO:1904680">
    <property type="term" value="F:peptide transmembrane transporter activity"/>
    <property type="evidence" value="ECO:0007669"/>
    <property type="project" value="TreeGrafter"/>
</dbReference>
<sequence>MKKNKSLLWLFALILVLSAFLAACGGDDSGSSSDDADKKEETETETEAEGTTEGEPQAGGTLVYGIDAPPEGLFSSAFYGIATDFEVIDLYDEPLITYNENLEPIPNVASWETEDNKVFTFTFKEGVKWHNGEELTVNDWLFALETIANKDYDGPRYTNVQTIEGAEAFRNGEADTISGIEVVSDYEIKITFDQARVNNLTNLWVYALPESVMGDVPVAEMSGSEWVRSTPIGIGPFKIENIVAGESVELSKNEDYWNGDVNLDKIVVRVIDNSSVVGALQNGDVDMLSLQPVSGPEVEPLENVEIITYPGLSYYYVGFKLGKFDNDSQTIVEENPKYQDKQLRQAMMYALNRQEWVDAFFFGYANVVNAPVPSSHWNAADNSELNTYEYDPEKAKTLLDEAGYVDQNGDGFREDPNGDEFIVKFSHYATGNPTFESRAQAITQYFEEVGLQSELEMVEVNLYYDMIEKDDPAIETFFGGWGTGADPDPSGLWKADQLWNYPRYNNPEADKLLDDALDIEVVGTDQAKRAELYIEWQKIVNEDLPMLYIAELEEIVALNNRVGGVEYDVSGQNNPAEWFVTE</sequence>
<feature type="compositionally biased region" description="Acidic residues" evidence="4">
    <location>
        <begin position="42"/>
        <end position="52"/>
    </location>
</feature>
<evidence type="ECO:0000256" key="3">
    <source>
        <dbReference type="ARBA" id="ARBA00022729"/>
    </source>
</evidence>
<dbReference type="PANTHER" id="PTHR30290">
    <property type="entry name" value="PERIPLASMIC BINDING COMPONENT OF ABC TRANSPORTER"/>
    <property type="match status" value="1"/>
</dbReference>
<evidence type="ECO:0000256" key="5">
    <source>
        <dbReference type="SAM" id="SignalP"/>
    </source>
</evidence>
<dbReference type="NCBIfam" id="NF045467">
    <property type="entry name" value="Opp4A"/>
    <property type="match status" value="1"/>
</dbReference>
<dbReference type="SUPFAM" id="SSF53850">
    <property type="entry name" value="Periplasmic binding protein-like II"/>
    <property type="match status" value="1"/>
</dbReference>
<dbReference type="InterPro" id="IPR000914">
    <property type="entry name" value="SBP_5_dom"/>
</dbReference>
<feature type="domain" description="Solute-binding protein family 5" evidence="6">
    <location>
        <begin position="108"/>
        <end position="493"/>
    </location>
</feature>
<dbReference type="InterPro" id="IPR039424">
    <property type="entry name" value="SBP_5"/>
</dbReference>
<dbReference type="Gene3D" id="3.10.105.10">
    <property type="entry name" value="Dipeptide-binding Protein, Domain 3"/>
    <property type="match status" value="1"/>
</dbReference>
<evidence type="ECO:0000313" key="8">
    <source>
        <dbReference type="Proteomes" id="UP000251002"/>
    </source>
</evidence>
<evidence type="ECO:0000259" key="6">
    <source>
        <dbReference type="Pfam" id="PF00496"/>
    </source>
</evidence>
<dbReference type="Gene3D" id="3.90.76.10">
    <property type="entry name" value="Dipeptide-binding Protein, Domain 1"/>
    <property type="match status" value="1"/>
</dbReference>
<dbReference type="AlphaFoldDB" id="A0A365L298"/>
<evidence type="ECO:0000313" key="7">
    <source>
        <dbReference type="EMBL" id="RAZ79497.1"/>
    </source>
</evidence>
<dbReference type="PROSITE" id="PS51257">
    <property type="entry name" value="PROKAR_LIPOPROTEIN"/>
    <property type="match status" value="1"/>
</dbReference>
<accession>A0A365L298</accession>
<evidence type="ECO:0000256" key="4">
    <source>
        <dbReference type="SAM" id="MobiDB-lite"/>
    </source>
</evidence>
<dbReference type="PANTHER" id="PTHR30290:SF9">
    <property type="entry name" value="OLIGOPEPTIDE-BINDING PROTEIN APPA"/>
    <property type="match status" value="1"/>
</dbReference>
<keyword evidence="3 5" id="KW-0732">Signal</keyword>
<dbReference type="Pfam" id="PF00496">
    <property type="entry name" value="SBP_bac_5"/>
    <property type="match status" value="1"/>
</dbReference>
<gene>
    <name evidence="7" type="ORF">DP120_07755</name>
</gene>
<keyword evidence="8" id="KW-1185">Reference proteome</keyword>
<reference evidence="7 8" key="1">
    <citation type="submission" date="2018-06" db="EMBL/GenBank/DDBJ databases">
        <title>The draft genome sequences of strains SCU63 and S1.</title>
        <authorList>
            <person name="Gan L."/>
        </authorList>
    </citation>
    <scope>NUCLEOTIDE SEQUENCE [LARGE SCALE GENOMIC DNA]</scope>
    <source>
        <strain evidence="7 8">SCU63</strain>
    </source>
</reference>
<keyword evidence="2" id="KW-0813">Transport</keyword>
<feature type="signal peptide" evidence="5">
    <location>
        <begin position="1"/>
        <end position="22"/>
    </location>
</feature>
<organism evidence="7 8">
    <name type="scientific">Planococcus halotolerans</name>
    <dbReference type="NCBI Taxonomy" id="2233542"/>
    <lineage>
        <taxon>Bacteria</taxon>
        <taxon>Bacillati</taxon>
        <taxon>Bacillota</taxon>
        <taxon>Bacilli</taxon>
        <taxon>Bacillales</taxon>
        <taxon>Caryophanaceae</taxon>
        <taxon>Planococcus</taxon>
    </lineage>
</organism>
<comment type="caution">
    <text evidence="7">The sequence shown here is derived from an EMBL/GenBank/DDBJ whole genome shotgun (WGS) entry which is preliminary data.</text>
</comment>
<dbReference type="GO" id="GO:0015833">
    <property type="term" value="P:peptide transport"/>
    <property type="evidence" value="ECO:0007669"/>
    <property type="project" value="TreeGrafter"/>
</dbReference>
<dbReference type="PIRSF" id="PIRSF002741">
    <property type="entry name" value="MppA"/>
    <property type="match status" value="1"/>
</dbReference>
<protein>
    <submittedName>
        <fullName evidence="7">Oligopeptide ABC transporter substrate-binding protein</fullName>
    </submittedName>
</protein>
<feature type="region of interest" description="Disordered" evidence="4">
    <location>
        <begin position="28"/>
        <end position="62"/>
    </location>
</feature>
<dbReference type="Gene3D" id="3.40.190.10">
    <property type="entry name" value="Periplasmic binding protein-like II"/>
    <property type="match status" value="1"/>
</dbReference>
<feature type="chain" id="PRO_5016769640" evidence="5">
    <location>
        <begin position="23"/>
        <end position="582"/>
    </location>
</feature>
<evidence type="ECO:0000256" key="2">
    <source>
        <dbReference type="ARBA" id="ARBA00022448"/>
    </source>
</evidence>
<dbReference type="GO" id="GO:0042597">
    <property type="term" value="C:periplasmic space"/>
    <property type="evidence" value="ECO:0007669"/>
    <property type="project" value="UniProtKB-ARBA"/>
</dbReference>
<dbReference type="RefSeq" id="WP_112223066.1">
    <property type="nucleotide sequence ID" value="NZ_CP196859.1"/>
</dbReference>
<dbReference type="InterPro" id="IPR030678">
    <property type="entry name" value="Peptide/Ni-bd"/>
</dbReference>
<dbReference type="EMBL" id="QLZR01000002">
    <property type="protein sequence ID" value="RAZ79497.1"/>
    <property type="molecule type" value="Genomic_DNA"/>
</dbReference>